<dbReference type="Proteomes" id="UP001501319">
    <property type="component" value="Unassembled WGS sequence"/>
</dbReference>
<dbReference type="EMBL" id="BAAANE010000011">
    <property type="protein sequence ID" value="GAA1657813.1"/>
    <property type="molecule type" value="Genomic_DNA"/>
</dbReference>
<evidence type="ECO:0000313" key="2">
    <source>
        <dbReference type="Proteomes" id="UP001501319"/>
    </source>
</evidence>
<evidence type="ECO:0000313" key="1">
    <source>
        <dbReference type="EMBL" id="GAA1657813.1"/>
    </source>
</evidence>
<proteinExistence type="predicted"/>
<dbReference type="InterPro" id="IPR029068">
    <property type="entry name" value="Glyas_Bleomycin-R_OHBP_Dase"/>
</dbReference>
<organism evidence="1 2">
    <name type="scientific">Kribbella alba</name>
    <dbReference type="NCBI Taxonomy" id="190197"/>
    <lineage>
        <taxon>Bacteria</taxon>
        <taxon>Bacillati</taxon>
        <taxon>Actinomycetota</taxon>
        <taxon>Actinomycetes</taxon>
        <taxon>Propionibacteriales</taxon>
        <taxon>Kribbellaceae</taxon>
        <taxon>Kribbella</taxon>
    </lineage>
</organism>
<protein>
    <recommendedName>
        <fullName evidence="3">VOC domain-containing protein</fullName>
    </recommendedName>
</protein>
<dbReference type="SUPFAM" id="SSF54593">
    <property type="entry name" value="Glyoxalase/Bleomycin resistance protein/Dihydroxybiphenyl dioxygenase"/>
    <property type="match status" value="1"/>
</dbReference>
<evidence type="ECO:0008006" key="3">
    <source>
        <dbReference type="Google" id="ProtNLM"/>
    </source>
</evidence>
<reference evidence="2" key="1">
    <citation type="journal article" date="2019" name="Int. J. Syst. Evol. Microbiol.">
        <title>The Global Catalogue of Microorganisms (GCM) 10K type strain sequencing project: providing services to taxonomists for standard genome sequencing and annotation.</title>
        <authorList>
            <consortium name="The Broad Institute Genomics Platform"/>
            <consortium name="The Broad Institute Genome Sequencing Center for Infectious Disease"/>
            <person name="Wu L."/>
            <person name="Ma J."/>
        </authorList>
    </citation>
    <scope>NUCLEOTIDE SEQUENCE [LARGE SCALE GENOMIC DNA]</scope>
    <source>
        <strain evidence="2">JCM 14306</strain>
    </source>
</reference>
<sequence length="129" mass="14235">MMKLLFELRPVEHLEATVDYYRGLGLDPFAWPDDDTALLAPSDGLPTIALVCDPAEAALGPGGVYDVRDVDTFFEDHRYLDWLIAPVRTALGRYAVFADRTGTCIRLLDPDPHLWNSADPASQLYAVAG</sequence>
<dbReference type="RefSeq" id="WP_344115773.1">
    <property type="nucleotide sequence ID" value="NZ_BAAANE010000011.1"/>
</dbReference>
<accession>A0ABP4RN30</accession>
<keyword evidence="2" id="KW-1185">Reference proteome</keyword>
<gene>
    <name evidence="1" type="ORF">GCM10009744_58670</name>
</gene>
<name>A0ABP4RN30_9ACTN</name>
<comment type="caution">
    <text evidence="1">The sequence shown here is derived from an EMBL/GenBank/DDBJ whole genome shotgun (WGS) entry which is preliminary data.</text>
</comment>